<dbReference type="RefSeq" id="WP_218143467.1">
    <property type="nucleotide sequence ID" value="NZ_FOUF01000023.1"/>
</dbReference>
<name>A0A1I4S878_9PROT</name>
<proteinExistence type="predicted"/>
<dbReference type="Proteomes" id="UP000199561">
    <property type="component" value="Unassembled WGS sequence"/>
</dbReference>
<evidence type="ECO:0000313" key="1">
    <source>
        <dbReference type="EMBL" id="SFM60705.1"/>
    </source>
</evidence>
<protein>
    <submittedName>
        <fullName evidence="1">Type I restriction enzyme, R subunit</fullName>
    </submittedName>
</protein>
<dbReference type="STRING" id="52442.SAMN05421880_12315"/>
<sequence>MSDLHKEIHLETEICDYLADHGWLYEPGDAHAYDRGSALFPADVAAWVKTTQPTAWETLEKNHGAQALAVLSRRLRDSLDQRGTLDVLRYDLEMIGLRQPLALAQFKPALAMNRVFWSVTRQTGCGWCARCAIRCITKMPSIWCRF</sequence>
<evidence type="ECO:0000313" key="2">
    <source>
        <dbReference type="Proteomes" id="UP000199561"/>
    </source>
</evidence>
<reference evidence="1 2" key="1">
    <citation type="submission" date="2016-10" db="EMBL/GenBank/DDBJ databases">
        <authorList>
            <person name="de Groot N.N."/>
        </authorList>
    </citation>
    <scope>NUCLEOTIDE SEQUENCE [LARGE SCALE GENOMIC DNA]</scope>
    <source>
        <strain evidence="1 2">Nm146</strain>
    </source>
</reference>
<dbReference type="AlphaFoldDB" id="A0A1I4S878"/>
<dbReference type="EMBL" id="FOUF01000023">
    <property type="protein sequence ID" value="SFM60705.1"/>
    <property type="molecule type" value="Genomic_DNA"/>
</dbReference>
<gene>
    <name evidence="1" type="ORF">SAMN05421880_12315</name>
</gene>
<organism evidence="1 2">
    <name type="scientific">Nitrosomonas nitrosa</name>
    <dbReference type="NCBI Taxonomy" id="52442"/>
    <lineage>
        <taxon>Bacteria</taxon>
        <taxon>Pseudomonadati</taxon>
        <taxon>Pseudomonadota</taxon>
        <taxon>Betaproteobacteria</taxon>
        <taxon>Nitrosomonadales</taxon>
        <taxon>Nitrosomonadaceae</taxon>
        <taxon>Nitrosomonas</taxon>
    </lineage>
</organism>
<accession>A0A1I4S878</accession>
<keyword evidence="2" id="KW-1185">Reference proteome</keyword>